<protein>
    <submittedName>
        <fullName evidence="1">Protein of uncharacterized function (DUF2752)</fullName>
    </submittedName>
</protein>
<proteinExistence type="predicted"/>
<gene>
    <name evidence="1" type="ORF">NCTC11343_04928</name>
</gene>
<organism evidence="1 2">
    <name type="scientific">Sphingobacterium multivorum</name>
    <dbReference type="NCBI Taxonomy" id="28454"/>
    <lineage>
        <taxon>Bacteria</taxon>
        <taxon>Pseudomonadati</taxon>
        <taxon>Bacteroidota</taxon>
        <taxon>Sphingobacteriia</taxon>
        <taxon>Sphingobacteriales</taxon>
        <taxon>Sphingobacteriaceae</taxon>
        <taxon>Sphingobacterium</taxon>
    </lineage>
</organism>
<dbReference type="Proteomes" id="UP000251241">
    <property type="component" value="Unassembled WGS sequence"/>
</dbReference>
<dbReference type="AlphaFoldDB" id="A0A2X2LTZ3"/>
<reference evidence="1 2" key="1">
    <citation type="submission" date="2018-06" db="EMBL/GenBank/DDBJ databases">
        <authorList>
            <consortium name="Pathogen Informatics"/>
            <person name="Doyle S."/>
        </authorList>
    </citation>
    <scope>NUCLEOTIDE SEQUENCE [LARGE SCALE GENOMIC DNA]</scope>
    <source>
        <strain evidence="1 2">NCTC11343</strain>
    </source>
</reference>
<sequence length="103" mass="11952">MISLVLKYHKCHWIYSLVLGYFGIAIGSYLFTDIHILIPCLWKSISGSDCPGCGLTRAFIALLRMEWQEAWLENPLIYMLVPLLTVLILRDFIRFREVQSMEG</sequence>
<dbReference type="Pfam" id="PF10825">
    <property type="entry name" value="DUF2752"/>
    <property type="match status" value="1"/>
</dbReference>
<evidence type="ECO:0000313" key="1">
    <source>
        <dbReference type="EMBL" id="SPZ92990.1"/>
    </source>
</evidence>
<dbReference type="GeneID" id="97179802"/>
<dbReference type="InterPro" id="IPR021215">
    <property type="entry name" value="DUF2752"/>
</dbReference>
<dbReference type="EMBL" id="UAUU01000011">
    <property type="protein sequence ID" value="SPZ92990.1"/>
    <property type="molecule type" value="Genomic_DNA"/>
</dbReference>
<evidence type="ECO:0000313" key="2">
    <source>
        <dbReference type="Proteomes" id="UP000251241"/>
    </source>
</evidence>
<dbReference type="RefSeq" id="WP_112376110.1">
    <property type="nucleotide sequence ID" value="NZ_CP069793.1"/>
</dbReference>
<accession>A0A2X2LTZ3</accession>
<name>A0A2X2LTZ3_SPHMU</name>